<dbReference type="InterPro" id="IPR014756">
    <property type="entry name" value="Ig_E-set"/>
</dbReference>
<reference evidence="5 6" key="1">
    <citation type="submission" date="2015-07" db="EMBL/GenBank/DDBJ databases">
        <title>ATOL: Assembling a taxonomically balanced genome-scale reconstruction of the evolutionary history of the Enterobacteriaceae.</title>
        <authorList>
            <person name="Plunkett G.III."/>
            <person name="Neeno-Eckwall E.C."/>
            <person name="Glasner J.D."/>
            <person name="Perna N.T."/>
        </authorList>
    </citation>
    <scope>NUCLEOTIDE SEQUENCE [LARGE SCALE GENOMIC DNA]</scope>
    <source>
        <strain evidence="5 6">ATCC 35017</strain>
    </source>
</reference>
<dbReference type="RefSeq" id="WP_053908430.1">
    <property type="nucleotide sequence ID" value="NZ_CAWMUS010000018.1"/>
</dbReference>
<dbReference type="SUPFAM" id="SSF81296">
    <property type="entry name" value="E set domains"/>
    <property type="match status" value="1"/>
</dbReference>
<dbReference type="InterPro" id="IPR004302">
    <property type="entry name" value="Cellulose/chitin-bd_N"/>
</dbReference>
<proteinExistence type="predicted"/>
<feature type="signal peptide" evidence="3">
    <location>
        <begin position="1"/>
        <end position="20"/>
    </location>
</feature>
<evidence type="ECO:0000256" key="3">
    <source>
        <dbReference type="SAM" id="SignalP"/>
    </source>
</evidence>
<name>A0A0N0Z8P7_9GAMM</name>
<keyword evidence="6" id="KW-1185">Reference proteome</keyword>
<organism evidence="5 6">
    <name type="scientific">Moellerella wisconsensis ATCC 35017</name>
    <dbReference type="NCBI Taxonomy" id="1354267"/>
    <lineage>
        <taxon>Bacteria</taxon>
        <taxon>Pseudomonadati</taxon>
        <taxon>Pseudomonadota</taxon>
        <taxon>Gammaproteobacteria</taxon>
        <taxon>Enterobacterales</taxon>
        <taxon>Morganellaceae</taxon>
        <taxon>Moellerella</taxon>
    </lineage>
</organism>
<feature type="region of interest" description="Disordered" evidence="2">
    <location>
        <begin position="56"/>
        <end position="85"/>
    </location>
</feature>
<accession>A0A0N0Z8P7</accession>
<evidence type="ECO:0000313" key="6">
    <source>
        <dbReference type="Proteomes" id="UP000053226"/>
    </source>
</evidence>
<evidence type="ECO:0000256" key="1">
    <source>
        <dbReference type="ARBA" id="ARBA00022729"/>
    </source>
</evidence>
<dbReference type="AlphaFoldDB" id="A0A0N0Z8P7"/>
<keyword evidence="1 3" id="KW-0732">Signal</keyword>
<sequence>MIKTSFLMVSILLFSTTSLAKNNSARHGYIDNPPSRAFLCSSMGKNLNKECGPVQYEPQSVEGPKGFPEKGPKNGEIASGGNPNFSQLNEQSKERWYKVDIHSGKNDFSWSLTALHRTASWQFFITKQDWDPNSPLTRDDFELKPFCERQDNGSTPTNLVQINCDIPERSGYQIILGVWTIADTENAFYQVIDANMTK</sequence>
<dbReference type="OrthoDB" id="3675244at2"/>
<dbReference type="PANTHER" id="PTHR34823:SF1">
    <property type="entry name" value="CHITIN-BINDING TYPE-4 DOMAIN-CONTAINING PROTEIN"/>
    <property type="match status" value="1"/>
</dbReference>
<feature type="domain" description="Chitin-binding type-4" evidence="4">
    <location>
        <begin position="27"/>
        <end position="193"/>
    </location>
</feature>
<dbReference type="Pfam" id="PF03067">
    <property type="entry name" value="LPMO_10"/>
    <property type="match status" value="1"/>
</dbReference>
<dbReference type="EMBL" id="LGAA01000018">
    <property type="protein sequence ID" value="KPD02864.1"/>
    <property type="molecule type" value="Genomic_DNA"/>
</dbReference>
<dbReference type="InterPro" id="IPR051024">
    <property type="entry name" value="GlcNAc_Chitin_IntDeg"/>
</dbReference>
<feature type="chain" id="PRO_5005864474" evidence="3">
    <location>
        <begin position="21"/>
        <end position="198"/>
    </location>
</feature>
<dbReference type="PANTHER" id="PTHR34823">
    <property type="entry name" value="GLCNAC-BINDING PROTEIN A"/>
    <property type="match status" value="1"/>
</dbReference>
<dbReference type="Gene3D" id="2.70.50.50">
    <property type="entry name" value="chitin-binding protein cbp21"/>
    <property type="match status" value="1"/>
</dbReference>
<protein>
    <submittedName>
        <fullName evidence="5">Chitin binding protein</fullName>
    </submittedName>
</protein>
<evidence type="ECO:0000313" key="5">
    <source>
        <dbReference type="EMBL" id="KPD02864.1"/>
    </source>
</evidence>
<dbReference type="CDD" id="cd21177">
    <property type="entry name" value="LPMO_AA10"/>
    <property type="match status" value="1"/>
</dbReference>
<comment type="caution">
    <text evidence="5">The sequence shown here is derived from an EMBL/GenBank/DDBJ whole genome shotgun (WGS) entry which is preliminary data.</text>
</comment>
<evidence type="ECO:0000256" key="2">
    <source>
        <dbReference type="SAM" id="MobiDB-lite"/>
    </source>
</evidence>
<dbReference type="Proteomes" id="UP000053226">
    <property type="component" value="Unassembled WGS sequence"/>
</dbReference>
<gene>
    <name evidence="5" type="ORF">M992_2021</name>
</gene>
<evidence type="ECO:0000259" key="4">
    <source>
        <dbReference type="Pfam" id="PF03067"/>
    </source>
</evidence>